<keyword evidence="1" id="KW-0472">Membrane</keyword>
<feature type="transmembrane region" description="Helical" evidence="1">
    <location>
        <begin position="200"/>
        <end position="222"/>
    </location>
</feature>
<dbReference type="OrthoDB" id="9814194at2"/>
<keyword evidence="1" id="KW-1133">Transmembrane helix</keyword>
<dbReference type="KEGG" id="mgin:FRZ54_04000"/>
<evidence type="ECO:0000313" key="3">
    <source>
        <dbReference type="Proteomes" id="UP000321479"/>
    </source>
</evidence>
<name>A0A5B8URS7_9SPHI</name>
<dbReference type="EMBL" id="CP042436">
    <property type="protein sequence ID" value="QEC61780.1"/>
    <property type="molecule type" value="Genomic_DNA"/>
</dbReference>
<accession>A0A5B8URS7</accession>
<proteinExistence type="predicted"/>
<evidence type="ECO:0008006" key="4">
    <source>
        <dbReference type="Google" id="ProtNLM"/>
    </source>
</evidence>
<evidence type="ECO:0000313" key="2">
    <source>
        <dbReference type="EMBL" id="QEC61780.1"/>
    </source>
</evidence>
<reference evidence="2 3" key="1">
    <citation type="journal article" date="2017" name="Curr. Microbiol.">
        <title>Mucilaginibacter ginsenosidivorans sp. nov., Isolated from Soil of Ginseng Field.</title>
        <authorList>
            <person name="Kim M.M."/>
            <person name="Siddiqi M.Z."/>
            <person name="Im W.T."/>
        </authorList>
    </citation>
    <scope>NUCLEOTIDE SEQUENCE [LARGE SCALE GENOMIC DNA]</scope>
    <source>
        <strain evidence="2 3">Gsoil 3017</strain>
    </source>
</reference>
<protein>
    <recommendedName>
        <fullName evidence="4">DUF2007 domain-containing protein</fullName>
    </recommendedName>
</protein>
<dbReference type="Proteomes" id="UP000321479">
    <property type="component" value="Chromosome"/>
</dbReference>
<keyword evidence="1" id="KW-0812">Transmembrane</keyword>
<sequence length="226" mass="26302">MEPEFITYQKFNDAALAAELTAILDGNHIEYLIQEETSGFDPSFVMSNAAVDYAVKIKGKDFEKVNQLLVENEERRLDEVDKDYYLFTFTNDELMEVITKADEWSVFDVVLARKILTDRGDEITKEKLSEISEHRIEDLKTPEKKQTIWILVGYAIALSGILLPIFLIFVGVFIGWHLFSYKKTLPDGERVYGYTERDRWHGRCIFYLSIVVFLASLIYLIFIRNT</sequence>
<dbReference type="AlphaFoldDB" id="A0A5B8URS7"/>
<gene>
    <name evidence="2" type="ORF">FRZ54_04000</name>
</gene>
<dbReference type="RefSeq" id="WP_147030357.1">
    <property type="nucleotide sequence ID" value="NZ_CP042436.1"/>
</dbReference>
<feature type="transmembrane region" description="Helical" evidence="1">
    <location>
        <begin position="148"/>
        <end position="180"/>
    </location>
</feature>
<keyword evidence="3" id="KW-1185">Reference proteome</keyword>
<organism evidence="2 3">
    <name type="scientific">Mucilaginibacter ginsenosidivorans</name>
    <dbReference type="NCBI Taxonomy" id="398053"/>
    <lineage>
        <taxon>Bacteria</taxon>
        <taxon>Pseudomonadati</taxon>
        <taxon>Bacteroidota</taxon>
        <taxon>Sphingobacteriia</taxon>
        <taxon>Sphingobacteriales</taxon>
        <taxon>Sphingobacteriaceae</taxon>
        <taxon>Mucilaginibacter</taxon>
    </lineage>
</organism>
<evidence type="ECO:0000256" key="1">
    <source>
        <dbReference type="SAM" id="Phobius"/>
    </source>
</evidence>